<keyword evidence="3" id="KW-1185">Reference proteome</keyword>
<feature type="region of interest" description="Disordered" evidence="1">
    <location>
        <begin position="122"/>
        <end position="148"/>
    </location>
</feature>
<comment type="caution">
    <text evidence="2">The sequence shown here is derived from an EMBL/GenBank/DDBJ whole genome shotgun (WGS) entry which is preliminary data.</text>
</comment>
<evidence type="ECO:0000313" key="2">
    <source>
        <dbReference type="EMBL" id="KAG1331171.1"/>
    </source>
</evidence>
<accession>A0A8K0HZH8</accession>
<evidence type="ECO:0000313" key="3">
    <source>
        <dbReference type="Proteomes" id="UP000797356"/>
    </source>
</evidence>
<protein>
    <submittedName>
        <fullName evidence="2">Uncharacterized protein</fullName>
    </submittedName>
</protein>
<dbReference type="EMBL" id="CM017873">
    <property type="protein sequence ID" value="KAG1331171.1"/>
    <property type="molecule type" value="Genomic_DNA"/>
</dbReference>
<reference evidence="2" key="1">
    <citation type="journal article" date="2017" name="Gigascience">
        <title>The genome draft of coconut (Cocos nucifera).</title>
        <authorList>
            <person name="Xiao Y."/>
            <person name="Xu P."/>
            <person name="Fan H."/>
            <person name="Baudouin L."/>
            <person name="Xia W."/>
            <person name="Bocs S."/>
            <person name="Xu J."/>
            <person name="Li Q."/>
            <person name="Guo A."/>
            <person name="Zhou L."/>
            <person name="Li J."/>
            <person name="Wu Y."/>
            <person name="Ma Z."/>
            <person name="Armero A."/>
            <person name="Issali A.E."/>
            <person name="Liu N."/>
            <person name="Peng M."/>
            <person name="Yang Y."/>
        </authorList>
    </citation>
    <scope>NUCLEOTIDE SEQUENCE</scope>
    <source>
        <tissue evidence="2">Spear leaf of Hainan Tall coconut</tissue>
    </source>
</reference>
<sequence length="148" mass="16186">MSQLSPPPTLITTFIVGATSDPRHWPSTEAPAPAPPITVSSLLFRRLPTPHRLLPVIIDIPSLQASSLFFLKPPNRSELLGALRSLAPFPSPSPYHQPTTIVLTTNSLFRFPSEESFGWKAWSGRRRKPPPVDPAPPPLAVVHHPTDG</sequence>
<organism evidence="2 3">
    <name type="scientific">Cocos nucifera</name>
    <name type="common">Coconut palm</name>
    <dbReference type="NCBI Taxonomy" id="13894"/>
    <lineage>
        <taxon>Eukaryota</taxon>
        <taxon>Viridiplantae</taxon>
        <taxon>Streptophyta</taxon>
        <taxon>Embryophyta</taxon>
        <taxon>Tracheophyta</taxon>
        <taxon>Spermatophyta</taxon>
        <taxon>Magnoliopsida</taxon>
        <taxon>Liliopsida</taxon>
        <taxon>Arecaceae</taxon>
        <taxon>Arecoideae</taxon>
        <taxon>Cocoseae</taxon>
        <taxon>Attaleinae</taxon>
        <taxon>Cocos</taxon>
    </lineage>
</organism>
<dbReference type="Proteomes" id="UP000797356">
    <property type="component" value="Chromosome 2"/>
</dbReference>
<evidence type="ECO:0000256" key="1">
    <source>
        <dbReference type="SAM" id="MobiDB-lite"/>
    </source>
</evidence>
<dbReference type="AlphaFoldDB" id="A0A8K0HZH8"/>
<name>A0A8K0HZH8_COCNU</name>
<proteinExistence type="predicted"/>
<reference evidence="2" key="2">
    <citation type="submission" date="2019-07" db="EMBL/GenBank/DDBJ databases">
        <authorList>
            <person name="Yang Y."/>
            <person name="Bocs S."/>
            <person name="Baudouin L."/>
        </authorList>
    </citation>
    <scope>NUCLEOTIDE SEQUENCE</scope>
    <source>
        <tissue evidence="2">Spear leaf of Hainan Tall coconut</tissue>
    </source>
</reference>
<gene>
    <name evidence="2" type="ORF">COCNU_02G011390</name>
</gene>